<dbReference type="EMBL" id="CP001016">
    <property type="protein sequence ID" value="ACB96696.1"/>
    <property type="molecule type" value="Genomic_DNA"/>
</dbReference>
<dbReference type="Proteomes" id="UP000001695">
    <property type="component" value="Chromosome"/>
</dbReference>
<dbReference type="SUPFAM" id="SSF55174">
    <property type="entry name" value="Alpha-L RNA-binding motif"/>
    <property type="match status" value="1"/>
</dbReference>
<name>B2IC99_BEII9</name>
<keyword evidence="1" id="KW-0694">RNA-binding</keyword>
<dbReference type="HOGENOM" id="CLU_101003_3_1_5"/>
<evidence type="ECO:0000256" key="1">
    <source>
        <dbReference type="PROSITE-ProRule" id="PRU00182"/>
    </source>
</evidence>
<evidence type="ECO:0000313" key="4">
    <source>
        <dbReference type="Proteomes" id="UP000001695"/>
    </source>
</evidence>
<evidence type="ECO:0000313" key="3">
    <source>
        <dbReference type="EMBL" id="ACB96696.1"/>
    </source>
</evidence>
<protein>
    <submittedName>
        <fullName evidence="3">RNA-binding S4 domain protein</fullName>
    </submittedName>
</protein>
<organism evidence="3 4">
    <name type="scientific">Beijerinckia indica subsp. indica (strain ATCC 9039 / DSM 1715 / NCIMB 8712)</name>
    <dbReference type="NCBI Taxonomy" id="395963"/>
    <lineage>
        <taxon>Bacteria</taxon>
        <taxon>Pseudomonadati</taxon>
        <taxon>Pseudomonadota</taxon>
        <taxon>Alphaproteobacteria</taxon>
        <taxon>Hyphomicrobiales</taxon>
        <taxon>Beijerinckiaceae</taxon>
        <taxon>Beijerinckia</taxon>
    </lineage>
</organism>
<dbReference type="AlphaFoldDB" id="B2IC99"/>
<dbReference type="KEGG" id="bid:Bind_3135"/>
<accession>B2IC99</accession>
<dbReference type="CDD" id="cd00165">
    <property type="entry name" value="S4"/>
    <property type="match status" value="1"/>
</dbReference>
<dbReference type="Pfam" id="PF01479">
    <property type="entry name" value="S4"/>
    <property type="match status" value="1"/>
</dbReference>
<sequence>MTERQRLDKWLWFARVVKTRTLAARLVTDGHVRLNSQKVTTPAKPIGAGDILTIALETKVRVLRVVAPGLRRGGYPEAKLLFEELTEDDAAVTKIPLEP</sequence>
<reference evidence="3 4" key="2">
    <citation type="journal article" date="2010" name="J. Bacteriol.">
        <title>Complete genome sequence of Beijerinckia indica subsp. indica.</title>
        <authorList>
            <person name="Tamas I."/>
            <person name="Dedysh S.N."/>
            <person name="Liesack W."/>
            <person name="Stott M.B."/>
            <person name="Alam M."/>
            <person name="Murrell J.C."/>
            <person name="Dunfield P.F."/>
        </authorList>
    </citation>
    <scope>NUCLEOTIDE SEQUENCE [LARGE SCALE GENOMIC DNA]</scope>
    <source>
        <strain evidence="4">ATCC 9039 / DSM 1715 / NCIMB 8712</strain>
    </source>
</reference>
<feature type="domain" description="RNA-binding S4" evidence="2">
    <location>
        <begin position="5"/>
        <end position="68"/>
    </location>
</feature>
<gene>
    <name evidence="3" type="ordered locus">Bind_3135</name>
</gene>
<reference evidence="4" key="1">
    <citation type="submission" date="2008-03" db="EMBL/GenBank/DDBJ databases">
        <title>Complete sequence of chromosome of Beijerinckia indica subsp. indica ATCC 9039.</title>
        <authorList>
            <consortium name="US DOE Joint Genome Institute"/>
            <person name="Copeland A."/>
            <person name="Lucas S."/>
            <person name="Lapidus A."/>
            <person name="Glavina del Rio T."/>
            <person name="Dalin E."/>
            <person name="Tice H."/>
            <person name="Bruce D."/>
            <person name="Goodwin L."/>
            <person name="Pitluck S."/>
            <person name="LaButti K."/>
            <person name="Schmutz J."/>
            <person name="Larimer F."/>
            <person name="Land M."/>
            <person name="Hauser L."/>
            <person name="Kyrpides N."/>
            <person name="Mikhailova N."/>
            <person name="Dunfield P.F."/>
            <person name="Dedysh S.N."/>
            <person name="Liesack W."/>
            <person name="Saw J.H."/>
            <person name="Alam M."/>
            <person name="Chen Y."/>
            <person name="Murrell J.C."/>
            <person name="Richardson P."/>
        </authorList>
    </citation>
    <scope>NUCLEOTIDE SEQUENCE [LARGE SCALE GENOMIC DNA]</scope>
    <source>
        <strain evidence="4">ATCC 9039 / DSM 1715 / NCIMB 8712</strain>
    </source>
</reference>
<dbReference type="InterPro" id="IPR002942">
    <property type="entry name" value="S4_RNA-bd"/>
</dbReference>
<dbReference type="PROSITE" id="PS50889">
    <property type="entry name" value="S4"/>
    <property type="match status" value="1"/>
</dbReference>
<evidence type="ECO:0000259" key="2">
    <source>
        <dbReference type="SMART" id="SM00363"/>
    </source>
</evidence>
<dbReference type="eggNOG" id="COG1188">
    <property type="taxonomic scope" value="Bacteria"/>
</dbReference>
<dbReference type="InterPro" id="IPR036986">
    <property type="entry name" value="S4_RNA-bd_sf"/>
</dbReference>
<dbReference type="GO" id="GO:0003723">
    <property type="term" value="F:RNA binding"/>
    <property type="evidence" value="ECO:0007669"/>
    <property type="project" value="UniProtKB-KW"/>
</dbReference>
<dbReference type="Gene3D" id="3.10.290.10">
    <property type="entry name" value="RNA-binding S4 domain"/>
    <property type="match status" value="1"/>
</dbReference>
<dbReference type="STRING" id="395963.Bind_3135"/>
<dbReference type="RefSeq" id="WP_012386044.1">
    <property type="nucleotide sequence ID" value="NC_010581.1"/>
</dbReference>
<dbReference type="OrthoDB" id="9797176at2"/>
<proteinExistence type="predicted"/>
<dbReference type="SMART" id="SM00363">
    <property type="entry name" value="S4"/>
    <property type="match status" value="1"/>
</dbReference>
<keyword evidence="4" id="KW-1185">Reference proteome</keyword>